<feature type="transmembrane region" description="Helical" evidence="1">
    <location>
        <begin position="6"/>
        <end position="35"/>
    </location>
</feature>
<proteinExistence type="predicted"/>
<gene>
    <name evidence="2" type="ORF">DXB93_05530</name>
</gene>
<name>A0A3E3EEJ5_9FIRM</name>
<evidence type="ECO:0000313" key="2">
    <source>
        <dbReference type="EMBL" id="RGD86325.1"/>
    </source>
</evidence>
<keyword evidence="1" id="KW-1133">Transmembrane helix</keyword>
<reference evidence="2 3" key="1">
    <citation type="submission" date="2018-08" db="EMBL/GenBank/DDBJ databases">
        <title>A genome reference for cultivated species of the human gut microbiota.</title>
        <authorList>
            <person name="Zou Y."/>
            <person name="Xue W."/>
            <person name="Luo G."/>
        </authorList>
    </citation>
    <scope>NUCLEOTIDE SEQUENCE [LARGE SCALE GENOMIC DNA]</scope>
    <source>
        <strain evidence="2 3">OM06-4</strain>
    </source>
</reference>
<comment type="caution">
    <text evidence="2">The sequence shown here is derived from an EMBL/GenBank/DDBJ whole genome shotgun (WGS) entry which is preliminary data.</text>
</comment>
<organism evidence="2 3">
    <name type="scientific">Thomasclavelia ramosa</name>
    <dbReference type="NCBI Taxonomy" id="1547"/>
    <lineage>
        <taxon>Bacteria</taxon>
        <taxon>Bacillati</taxon>
        <taxon>Bacillota</taxon>
        <taxon>Erysipelotrichia</taxon>
        <taxon>Erysipelotrichales</taxon>
        <taxon>Coprobacillaceae</taxon>
        <taxon>Thomasclavelia</taxon>
    </lineage>
</organism>
<sequence>MNSGIGIIWAPVSAGTLVIWGLGIFVAVVGMVWFVKRLKKRFNYKIKEGFRKRSPFILNPYLSL</sequence>
<dbReference type="RefSeq" id="WP_117580928.1">
    <property type="nucleotide sequence ID" value="NZ_QUSL01000006.1"/>
</dbReference>
<evidence type="ECO:0000313" key="3">
    <source>
        <dbReference type="Proteomes" id="UP000261032"/>
    </source>
</evidence>
<dbReference type="EMBL" id="QUSL01000006">
    <property type="protein sequence ID" value="RGD86325.1"/>
    <property type="molecule type" value="Genomic_DNA"/>
</dbReference>
<dbReference type="AlphaFoldDB" id="A0A3E3EEJ5"/>
<dbReference type="Proteomes" id="UP000261032">
    <property type="component" value="Unassembled WGS sequence"/>
</dbReference>
<keyword evidence="1" id="KW-0472">Membrane</keyword>
<protein>
    <submittedName>
        <fullName evidence="2">Uncharacterized protein</fullName>
    </submittedName>
</protein>
<keyword evidence="1" id="KW-0812">Transmembrane</keyword>
<evidence type="ECO:0000256" key="1">
    <source>
        <dbReference type="SAM" id="Phobius"/>
    </source>
</evidence>
<accession>A0A3E3EEJ5</accession>